<protein>
    <submittedName>
        <fullName evidence="1">Uncharacterized protein</fullName>
    </submittedName>
</protein>
<keyword evidence="2" id="KW-1185">Reference proteome</keyword>
<name>A0A1S7RQB7_9HYPH</name>
<evidence type="ECO:0000313" key="2">
    <source>
        <dbReference type="Proteomes" id="UP000191988"/>
    </source>
</evidence>
<sequence>MWNMTFWRSLKRTDLSSMRSQLSASDGIRPRPVPGAPFPKKSRAMSVSYIWLTMRGPTLLIALTGSSVAGSPLTPIRSSRRSWANANFMLVVDASAATLAPMMNFLRLVESI</sequence>
<proteinExistence type="predicted"/>
<dbReference type="EMBL" id="FBWK01000050">
    <property type="protein sequence ID" value="CUX55959.1"/>
    <property type="molecule type" value="Genomic_DNA"/>
</dbReference>
<gene>
    <name evidence="1" type="ORF">AGR3A_Lc140219</name>
</gene>
<accession>A0A1S7RQB7</accession>
<organism evidence="1 2">
    <name type="scientific">Agrobacterium tomkonis CFBP 6623</name>
    <dbReference type="NCBI Taxonomy" id="1183432"/>
    <lineage>
        <taxon>Bacteria</taxon>
        <taxon>Pseudomonadati</taxon>
        <taxon>Pseudomonadota</taxon>
        <taxon>Alphaproteobacteria</taxon>
        <taxon>Hyphomicrobiales</taxon>
        <taxon>Rhizobiaceae</taxon>
        <taxon>Rhizobium/Agrobacterium group</taxon>
        <taxon>Agrobacterium</taxon>
        <taxon>Agrobacterium tumefaciens complex</taxon>
    </lineage>
</organism>
<evidence type="ECO:0000313" key="1">
    <source>
        <dbReference type="EMBL" id="CUX55959.1"/>
    </source>
</evidence>
<reference evidence="2" key="1">
    <citation type="submission" date="2016-01" db="EMBL/GenBank/DDBJ databases">
        <authorList>
            <person name="Regsiter A."/>
            <person name="william w."/>
        </authorList>
    </citation>
    <scope>NUCLEOTIDE SEQUENCE [LARGE SCALE GENOMIC DNA]</scope>
    <source>
        <strain evidence="2">CFBP 6623</strain>
    </source>
</reference>
<dbReference type="Proteomes" id="UP000191988">
    <property type="component" value="Unassembled WGS sequence"/>
</dbReference>
<dbReference type="AlphaFoldDB" id="A0A1S7RQB7"/>